<proteinExistence type="predicted"/>
<accession>X1VXZ0</accession>
<protein>
    <submittedName>
        <fullName evidence="1">Uncharacterized protein</fullName>
    </submittedName>
</protein>
<dbReference type="EMBL" id="BARW01037340">
    <property type="protein sequence ID" value="GAJ24111.1"/>
    <property type="molecule type" value="Genomic_DNA"/>
</dbReference>
<evidence type="ECO:0000313" key="1">
    <source>
        <dbReference type="EMBL" id="GAJ24111.1"/>
    </source>
</evidence>
<dbReference type="AlphaFoldDB" id="X1VXZ0"/>
<comment type="caution">
    <text evidence="1">The sequence shown here is derived from an EMBL/GenBank/DDBJ whole genome shotgun (WGS) entry which is preliminary data.</text>
</comment>
<sequence>MSYRGIETYEVARAREPRHGTRGNATIVFAPGLLDEESWNAVNAFFPAVEGRLQDPWITNFDTGEAYGEAALPVEILPGTRVSGMCYGDNIGTVSQRMNLIIEFIDPDGVSRGTAEHGFSYVSPGGFLVQHTEIITLDKAGMWKLHAMLE</sequence>
<organism evidence="1">
    <name type="scientific">marine sediment metagenome</name>
    <dbReference type="NCBI Taxonomy" id="412755"/>
    <lineage>
        <taxon>unclassified sequences</taxon>
        <taxon>metagenomes</taxon>
        <taxon>ecological metagenomes</taxon>
    </lineage>
</organism>
<gene>
    <name evidence="1" type="ORF">S12H4_57673</name>
</gene>
<reference evidence="1" key="1">
    <citation type="journal article" date="2014" name="Front. Microbiol.">
        <title>High frequency of phylogenetically diverse reductive dehalogenase-homologous genes in deep subseafloor sedimentary metagenomes.</title>
        <authorList>
            <person name="Kawai M."/>
            <person name="Futagami T."/>
            <person name="Toyoda A."/>
            <person name="Takaki Y."/>
            <person name="Nishi S."/>
            <person name="Hori S."/>
            <person name="Arai W."/>
            <person name="Tsubouchi T."/>
            <person name="Morono Y."/>
            <person name="Uchiyama I."/>
            <person name="Ito T."/>
            <person name="Fujiyama A."/>
            <person name="Inagaki F."/>
            <person name="Takami H."/>
        </authorList>
    </citation>
    <scope>NUCLEOTIDE SEQUENCE</scope>
    <source>
        <strain evidence="1">Expedition CK06-06</strain>
    </source>
</reference>
<name>X1VXZ0_9ZZZZ</name>
<feature type="non-terminal residue" evidence="1">
    <location>
        <position position="150"/>
    </location>
</feature>